<proteinExistence type="predicted"/>
<dbReference type="InterPro" id="IPR008136">
    <property type="entry name" value="CinA_C"/>
</dbReference>
<dbReference type="Gene3D" id="3.90.950.20">
    <property type="entry name" value="CinA-like"/>
    <property type="match status" value="1"/>
</dbReference>
<keyword evidence="3" id="KW-1185">Reference proteome</keyword>
<comment type="caution">
    <text evidence="2">The sequence shown here is derived from an EMBL/GenBank/DDBJ whole genome shotgun (WGS) entry which is preliminary data.</text>
</comment>
<evidence type="ECO:0000259" key="1">
    <source>
        <dbReference type="Pfam" id="PF02464"/>
    </source>
</evidence>
<organism evidence="2 3">
    <name type="scientific">Nocardioides marmoribigeumensis</name>
    <dbReference type="NCBI Taxonomy" id="433649"/>
    <lineage>
        <taxon>Bacteria</taxon>
        <taxon>Bacillati</taxon>
        <taxon>Actinomycetota</taxon>
        <taxon>Actinomycetes</taxon>
        <taxon>Propionibacteriales</taxon>
        <taxon>Nocardioidaceae</taxon>
        <taxon>Nocardioides</taxon>
    </lineage>
</organism>
<gene>
    <name evidence="2" type="ORF">J2S63_002948</name>
</gene>
<evidence type="ECO:0000313" key="3">
    <source>
        <dbReference type="Proteomes" id="UP001183648"/>
    </source>
</evidence>
<sequence length="154" mass="15887">MTDRDSLVERLGRLAADRGASIVTAESLTAGAIASALGQGPDSADWFRGGIVAYQEPVKFDVLGVPEGPVVSAACAEQMARGARDLLGGSWAVSVTGVGGPDPSEGEPAGTVWMSVATEDDVVTTKVQLDGEPAEVVEATVDQALELLHDVLRR</sequence>
<dbReference type="Pfam" id="PF02464">
    <property type="entry name" value="CinA"/>
    <property type="match status" value="1"/>
</dbReference>
<feature type="domain" description="CinA C-terminal" evidence="1">
    <location>
        <begin position="6"/>
        <end position="151"/>
    </location>
</feature>
<dbReference type="SUPFAM" id="SSF142433">
    <property type="entry name" value="CinA-like"/>
    <property type="match status" value="1"/>
</dbReference>
<reference evidence="2 3" key="1">
    <citation type="submission" date="2023-07" db="EMBL/GenBank/DDBJ databases">
        <title>Sequencing the genomes of 1000 actinobacteria strains.</title>
        <authorList>
            <person name="Klenk H.-P."/>
        </authorList>
    </citation>
    <scope>NUCLEOTIDE SEQUENCE [LARGE SCALE GENOMIC DNA]</scope>
    <source>
        <strain evidence="2 3">DSM 19426</strain>
    </source>
</reference>
<name>A0ABU2BYB3_9ACTN</name>
<dbReference type="RefSeq" id="WP_310303751.1">
    <property type="nucleotide sequence ID" value="NZ_BAAAPS010000003.1"/>
</dbReference>
<dbReference type="EMBL" id="JAVDYG010000001">
    <property type="protein sequence ID" value="MDR7363395.1"/>
    <property type="molecule type" value="Genomic_DNA"/>
</dbReference>
<dbReference type="GO" id="GO:0019159">
    <property type="term" value="F:nicotinamide-nucleotide amidase activity"/>
    <property type="evidence" value="ECO:0007669"/>
    <property type="project" value="UniProtKB-EC"/>
</dbReference>
<dbReference type="InterPro" id="IPR036653">
    <property type="entry name" value="CinA-like_C"/>
</dbReference>
<dbReference type="NCBIfam" id="TIGR00199">
    <property type="entry name" value="PncC_domain"/>
    <property type="match status" value="1"/>
</dbReference>
<keyword evidence="2" id="KW-0378">Hydrolase</keyword>
<dbReference type="EC" id="3.5.1.42" evidence="2"/>
<dbReference type="Proteomes" id="UP001183648">
    <property type="component" value="Unassembled WGS sequence"/>
</dbReference>
<protein>
    <submittedName>
        <fullName evidence="2">Nicotinamide-nucleotide amidase</fullName>
        <ecNumber evidence="2">3.5.1.42</ecNumber>
    </submittedName>
</protein>
<accession>A0ABU2BYB3</accession>
<evidence type="ECO:0000313" key="2">
    <source>
        <dbReference type="EMBL" id="MDR7363395.1"/>
    </source>
</evidence>